<comment type="caution">
    <text evidence="2">The sequence shown here is derived from an EMBL/GenBank/DDBJ whole genome shotgun (WGS) entry which is preliminary data.</text>
</comment>
<dbReference type="EC" id="3.1.2.-" evidence="2"/>
<dbReference type="Pfam" id="PF13279">
    <property type="entry name" value="4HBT_2"/>
    <property type="match status" value="1"/>
</dbReference>
<protein>
    <submittedName>
        <fullName evidence="2">Acyl-CoA thioesterase</fullName>
        <ecNumber evidence="2">3.1.2.-</ecNumber>
    </submittedName>
</protein>
<evidence type="ECO:0000313" key="2">
    <source>
        <dbReference type="EMBL" id="MFC3848831.1"/>
    </source>
</evidence>
<dbReference type="Proteomes" id="UP001595751">
    <property type="component" value="Unassembled WGS sequence"/>
</dbReference>
<reference evidence="3" key="1">
    <citation type="journal article" date="2019" name="Int. J. Syst. Evol. Microbiol.">
        <title>The Global Catalogue of Microorganisms (GCM) 10K type strain sequencing project: providing services to taxonomists for standard genome sequencing and annotation.</title>
        <authorList>
            <consortium name="The Broad Institute Genomics Platform"/>
            <consortium name="The Broad Institute Genome Sequencing Center for Infectious Disease"/>
            <person name="Wu L."/>
            <person name="Ma J."/>
        </authorList>
    </citation>
    <scope>NUCLEOTIDE SEQUENCE [LARGE SCALE GENOMIC DNA]</scope>
    <source>
        <strain evidence="3">CCUG 53252</strain>
    </source>
</reference>
<feature type="region of interest" description="Disordered" evidence="1">
    <location>
        <begin position="133"/>
        <end position="168"/>
    </location>
</feature>
<proteinExistence type="predicted"/>
<dbReference type="PANTHER" id="PTHR31793">
    <property type="entry name" value="4-HYDROXYBENZOYL-COA THIOESTERASE FAMILY MEMBER"/>
    <property type="match status" value="1"/>
</dbReference>
<evidence type="ECO:0000313" key="3">
    <source>
        <dbReference type="Proteomes" id="UP001595751"/>
    </source>
</evidence>
<dbReference type="InterPro" id="IPR029069">
    <property type="entry name" value="HotDog_dom_sf"/>
</dbReference>
<dbReference type="SUPFAM" id="SSF54637">
    <property type="entry name" value="Thioesterase/thiol ester dehydrase-isomerase"/>
    <property type="match status" value="1"/>
</dbReference>
<name>A0ABV7ZL10_9CORY</name>
<organism evidence="2 3">
    <name type="scientific">Corynebacterium hansenii</name>
    <dbReference type="NCBI Taxonomy" id="394964"/>
    <lineage>
        <taxon>Bacteria</taxon>
        <taxon>Bacillati</taxon>
        <taxon>Actinomycetota</taxon>
        <taxon>Actinomycetes</taxon>
        <taxon>Mycobacteriales</taxon>
        <taxon>Corynebacteriaceae</taxon>
        <taxon>Corynebacterium</taxon>
    </lineage>
</organism>
<dbReference type="GO" id="GO:0016787">
    <property type="term" value="F:hydrolase activity"/>
    <property type="evidence" value="ECO:0007669"/>
    <property type="project" value="UniProtKB-KW"/>
</dbReference>
<dbReference type="PANTHER" id="PTHR31793:SF24">
    <property type="entry name" value="LONG-CHAIN ACYL-COA THIOESTERASE FADM"/>
    <property type="match status" value="1"/>
</dbReference>
<dbReference type="InterPro" id="IPR050563">
    <property type="entry name" value="4-hydroxybenzoyl-CoA_TE"/>
</dbReference>
<gene>
    <name evidence="2" type="ORF">ACFORJ_01425</name>
</gene>
<accession>A0ABV7ZL10</accession>
<keyword evidence="3" id="KW-1185">Reference proteome</keyword>
<dbReference type="RefSeq" id="WP_290291864.1">
    <property type="nucleotide sequence ID" value="NZ_CP047211.1"/>
</dbReference>
<keyword evidence="2" id="KW-0378">Hydrolase</keyword>
<dbReference type="CDD" id="cd00586">
    <property type="entry name" value="4HBT"/>
    <property type="match status" value="1"/>
</dbReference>
<sequence>MPDTNAFLTTIPVRWSDFDQYGHVNNLAYLEYGQEARVAFARASVEGGGGKLGTVVRHAEIDYLRALLPDTREVLVETEIIAIGNTSYTIRQTIKDQHGHIAAVLTTVMVLFDLEESRARELTPSVRRVLGRFASPELTAGNGGGSGSGDGGSGGGGGDDAAAGDRDE</sequence>
<feature type="compositionally biased region" description="Gly residues" evidence="1">
    <location>
        <begin position="141"/>
        <end position="159"/>
    </location>
</feature>
<evidence type="ECO:0000256" key="1">
    <source>
        <dbReference type="SAM" id="MobiDB-lite"/>
    </source>
</evidence>
<dbReference type="Gene3D" id="3.10.129.10">
    <property type="entry name" value="Hotdog Thioesterase"/>
    <property type="match status" value="1"/>
</dbReference>
<dbReference type="EMBL" id="JBHRZN010000001">
    <property type="protein sequence ID" value="MFC3848831.1"/>
    <property type="molecule type" value="Genomic_DNA"/>
</dbReference>